<dbReference type="InterPro" id="IPR054491">
    <property type="entry name" value="MGH1-like_GH"/>
</dbReference>
<proteinExistence type="predicted"/>
<dbReference type="Pfam" id="PF22422">
    <property type="entry name" value="MGH1-like_GH"/>
    <property type="match status" value="1"/>
</dbReference>
<dbReference type="Gene3D" id="1.50.10.10">
    <property type="match status" value="1"/>
</dbReference>
<name>A0A399DXA1_9DEIN</name>
<feature type="domain" description="Putative glycogen debranching enzyme N-terminal" evidence="1">
    <location>
        <begin position="4"/>
        <end position="177"/>
    </location>
</feature>
<gene>
    <name evidence="3" type="ORF">Mcate_01585</name>
</gene>
<dbReference type="InterPro" id="IPR008928">
    <property type="entry name" value="6-hairpin_glycosidase_sf"/>
</dbReference>
<dbReference type="EMBL" id="QWKX01000035">
    <property type="protein sequence ID" value="RIH76864.1"/>
    <property type="molecule type" value="Genomic_DNA"/>
</dbReference>
<sequence>MLPLKEDDTYAVLSDQGLVEAGEQGFYRHDTRYLSRYTWMLPGFSLLLSHSPRPDRLVQHWSWIKGPDQVVGVRREFQMERGGFWERLELENTALEAQAVEIALQAQADFADLFEARGWHKVNRKIQGLEYTAPDGLRLATRLTFDPPPVQETPLEGGAVYTWRFDLEPKQKVLLHLKGRFESPFEPHTPPLPSYQEWRQRFPLQMESGRSQQVLEQAIADLRALLFSLPEGLFPAAGIPWYVCPFGRDSLLTAYMMQPWASEVTQGVLTYLAKYQGREVNPFLDETPGKIIHEMRLGELSRTGQVPFARYYGTVDATPLFVILLHRYWKDSGDMAFVRRLQPHWEAALAWMTDYADPDQDGFLEYAPNTQKGHLVQSWKDSFDSQSHQDGSLAQGAIAVCEVQGYAYMAYRCAAEFYRALGEAAQAEAWEAKAQALRTRFHQAFWLPELRTYAAGLDGEKRPMAILTSNPGHLLWSGIVPEEVAPQLVETLFSEALFSGWGVRTLGAGEVRYNPLSYHNGSVWPHDNALLIGGLVRYGFYEEALRAMEALFRLAMSQPDGRLPELVGGYPKREGEPPVPYPASCRPQAWDAAAVVYMLRLLQEIDRKHPVQGLLALATLRV</sequence>
<evidence type="ECO:0000259" key="1">
    <source>
        <dbReference type="Pfam" id="PF14742"/>
    </source>
</evidence>
<dbReference type="AlphaFoldDB" id="A0A399DXA1"/>
<feature type="domain" description="Mannosylglycerate hydrolase MGH1-like glycoside hydrolase" evidence="2">
    <location>
        <begin position="322"/>
        <end position="558"/>
    </location>
</feature>
<evidence type="ECO:0000259" key="2">
    <source>
        <dbReference type="Pfam" id="PF22422"/>
    </source>
</evidence>
<dbReference type="GO" id="GO:0005975">
    <property type="term" value="P:carbohydrate metabolic process"/>
    <property type="evidence" value="ECO:0007669"/>
    <property type="project" value="InterPro"/>
</dbReference>
<accession>A0A399DXA1</accession>
<evidence type="ECO:0000313" key="4">
    <source>
        <dbReference type="Proteomes" id="UP000266089"/>
    </source>
</evidence>
<dbReference type="Proteomes" id="UP000266089">
    <property type="component" value="Unassembled WGS sequence"/>
</dbReference>
<reference evidence="3 4" key="1">
    <citation type="submission" date="2018-08" db="EMBL/GenBank/DDBJ databases">
        <title>Meiothermus cateniformans JCM 15151 genome sequencing project.</title>
        <authorList>
            <person name="Da Costa M.S."/>
            <person name="Albuquerque L."/>
            <person name="Raposo P."/>
            <person name="Froufe H.J.C."/>
            <person name="Barroso C.S."/>
            <person name="Egas C."/>
        </authorList>
    </citation>
    <scope>NUCLEOTIDE SEQUENCE [LARGE SCALE GENOMIC DNA]</scope>
    <source>
        <strain evidence="3 4">JCM 15151</strain>
    </source>
</reference>
<evidence type="ECO:0008006" key="5">
    <source>
        <dbReference type="Google" id="ProtNLM"/>
    </source>
</evidence>
<protein>
    <recommendedName>
        <fullName evidence="5">Amylo-alpha-1,6-glucosidase</fullName>
    </recommendedName>
</protein>
<organism evidence="3 4">
    <name type="scientific">Meiothermus taiwanensis</name>
    <dbReference type="NCBI Taxonomy" id="172827"/>
    <lineage>
        <taxon>Bacteria</taxon>
        <taxon>Thermotogati</taxon>
        <taxon>Deinococcota</taxon>
        <taxon>Deinococci</taxon>
        <taxon>Thermales</taxon>
        <taxon>Thermaceae</taxon>
        <taxon>Meiothermus</taxon>
    </lineage>
</organism>
<dbReference type="OrthoDB" id="9759959at2"/>
<dbReference type="InterPro" id="IPR012341">
    <property type="entry name" value="6hp_glycosidase-like_sf"/>
</dbReference>
<dbReference type="RefSeq" id="WP_119361649.1">
    <property type="nucleotide sequence ID" value="NZ_JBHSXZ010000031.1"/>
</dbReference>
<dbReference type="SUPFAM" id="SSF48208">
    <property type="entry name" value="Six-hairpin glycosidases"/>
    <property type="match status" value="1"/>
</dbReference>
<evidence type="ECO:0000313" key="3">
    <source>
        <dbReference type="EMBL" id="RIH76864.1"/>
    </source>
</evidence>
<dbReference type="InterPro" id="IPR032856">
    <property type="entry name" value="GDE_N_bis"/>
</dbReference>
<comment type="caution">
    <text evidence="3">The sequence shown here is derived from an EMBL/GenBank/DDBJ whole genome shotgun (WGS) entry which is preliminary data.</text>
</comment>
<dbReference type="Pfam" id="PF14742">
    <property type="entry name" value="GDE_N_bis"/>
    <property type="match status" value="1"/>
</dbReference>